<reference evidence="13" key="1">
    <citation type="journal article" date="2023" name="Science">
        <title>Genome structures resolve the early diversification of teleost fishes.</title>
        <authorList>
            <person name="Parey E."/>
            <person name="Louis A."/>
            <person name="Montfort J."/>
            <person name="Bouchez O."/>
            <person name="Roques C."/>
            <person name="Iampietro C."/>
            <person name="Lluch J."/>
            <person name="Castinel A."/>
            <person name="Donnadieu C."/>
            <person name="Desvignes T."/>
            <person name="Floi Bucao C."/>
            <person name="Jouanno E."/>
            <person name="Wen M."/>
            <person name="Mejri S."/>
            <person name="Dirks R."/>
            <person name="Jansen H."/>
            <person name="Henkel C."/>
            <person name="Chen W.J."/>
            <person name="Zahm M."/>
            <person name="Cabau C."/>
            <person name="Klopp C."/>
            <person name="Thompson A.W."/>
            <person name="Robinson-Rechavi M."/>
            <person name="Braasch I."/>
            <person name="Lecointre G."/>
            <person name="Bobe J."/>
            <person name="Postlethwait J.H."/>
            <person name="Berthelot C."/>
            <person name="Roest Crollius H."/>
            <person name="Guiguen Y."/>
        </authorList>
    </citation>
    <scope>NUCLEOTIDE SEQUENCE</scope>
    <source>
        <strain evidence="13">WJC10195</strain>
    </source>
</reference>
<evidence type="ECO:0000313" key="13">
    <source>
        <dbReference type="EMBL" id="KAJ8354511.1"/>
    </source>
</evidence>
<keyword evidence="14" id="KW-1185">Reference proteome</keyword>
<feature type="domain" description="Homeobox" evidence="12">
    <location>
        <begin position="181"/>
        <end position="241"/>
    </location>
</feature>
<keyword evidence="5 9" id="KW-0371">Homeobox</keyword>
<evidence type="ECO:0000313" key="14">
    <source>
        <dbReference type="Proteomes" id="UP001152622"/>
    </source>
</evidence>
<dbReference type="Gene3D" id="1.10.10.60">
    <property type="entry name" value="Homeodomain-like"/>
    <property type="match status" value="1"/>
</dbReference>
<dbReference type="GO" id="GO:0000978">
    <property type="term" value="F:RNA polymerase II cis-regulatory region sequence-specific DNA binding"/>
    <property type="evidence" value="ECO:0007669"/>
    <property type="project" value="TreeGrafter"/>
</dbReference>
<comment type="caution">
    <text evidence="13">The sequence shown here is derived from an EMBL/GenBank/DDBJ whole genome shotgun (WGS) entry which is preliminary data.</text>
</comment>
<feature type="compositionally biased region" description="Low complexity" evidence="11">
    <location>
        <begin position="98"/>
        <end position="125"/>
    </location>
</feature>
<accession>A0A9Q1IVU8</accession>
<evidence type="ECO:0000256" key="9">
    <source>
        <dbReference type="PROSITE-ProRule" id="PRU00108"/>
    </source>
</evidence>
<dbReference type="GO" id="GO:0045944">
    <property type="term" value="P:positive regulation of transcription by RNA polymerase II"/>
    <property type="evidence" value="ECO:0007669"/>
    <property type="project" value="InterPro"/>
</dbReference>
<proteinExistence type="predicted"/>
<name>A0A9Q1IVU8_SYNKA</name>
<feature type="compositionally biased region" description="Polar residues" evidence="11">
    <location>
        <begin position="168"/>
        <end position="178"/>
    </location>
</feature>
<dbReference type="EMBL" id="JAINUF010000007">
    <property type="protein sequence ID" value="KAJ8354511.1"/>
    <property type="molecule type" value="Genomic_DNA"/>
</dbReference>
<keyword evidence="4 9" id="KW-0238">DNA-binding</keyword>
<feature type="compositionally biased region" description="Basic residues" evidence="11">
    <location>
        <begin position="64"/>
        <end position="82"/>
    </location>
</feature>
<dbReference type="PANTHER" id="PTHR24328">
    <property type="entry name" value="HOMEOBOX PROTEIN MOX"/>
    <property type="match status" value="1"/>
</dbReference>
<feature type="region of interest" description="Disordered" evidence="11">
    <location>
        <begin position="153"/>
        <end position="187"/>
    </location>
</feature>
<dbReference type="FunFam" id="1.10.10.60:FF:000109">
    <property type="entry name" value="Homeobox protein MOX-2"/>
    <property type="match status" value="1"/>
</dbReference>
<evidence type="ECO:0000256" key="6">
    <source>
        <dbReference type="ARBA" id="ARBA00023159"/>
    </source>
</evidence>
<keyword evidence="3" id="KW-0805">Transcription regulation</keyword>
<evidence type="ECO:0000256" key="10">
    <source>
        <dbReference type="RuleBase" id="RU000682"/>
    </source>
</evidence>
<keyword evidence="6" id="KW-0010">Activator</keyword>
<gene>
    <name evidence="13" type="ORF">SKAU_G00220780</name>
</gene>
<evidence type="ECO:0000256" key="8">
    <source>
        <dbReference type="ARBA" id="ARBA00023242"/>
    </source>
</evidence>
<dbReference type="SMART" id="SM00389">
    <property type="entry name" value="HOX"/>
    <property type="match status" value="1"/>
</dbReference>
<evidence type="ECO:0000259" key="12">
    <source>
        <dbReference type="PROSITE" id="PS50071"/>
    </source>
</evidence>
<dbReference type="PANTHER" id="PTHR24328:SF1">
    <property type="entry name" value="HOMEOBOX PROTEIN MOX-2"/>
    <property type="match status" value="1"/>
</dbReference>
<keyword evidence="7" id="KW-0804">Transcription</keyword>
<protein>
    <recommendedName>
        <fullName evidence="12">Homeobox domain-containing protein</fullName>
    </recommendedName>
</protein>
<dbReference type="OrthoDB" id="6159439at2759"/>
<dbReference type="SUPFAM" id="SSF46689">
    <property type="entry name" value="Homeodomain-like"/>
    <property type="match status" value="1"/>
</dbReference>
<dbReference type="PROSITE" id="PS00027">
    <property type="entry name" value="HOMEOBOX_1"/>
    <property type="match status" value="1"/>
</dbReference>
<feature type="compositionally biased region" description="Basic and acidic residues" evidence="11">
    <location>
        <begin position="155"/>
        <end position="167"/>
    </location>
</feature>
<sequence>MDHTLFGCLRSPHASAQALHPAFAQSPLALHGRSDHISYPDLAGSSSSCIVAGYPGDEGLFGGPHHHHHRGHLGQQQHHHPPQHQPGWHIPPMPSPSPASARHSLCLPSPDGPSPDLGPSGPSLCASTPILGASTPTGASCVPGDFGRQALSPAEAEKRNGKRKSDSSDSQDGNYKSDVNSKPRKERTAFTKEQIRELEAEFAHHNYLTRLRRYEIAVNLDLTERQVKVWFQNRRMKWKRVKGGQQGAVAREKELVNVKKGTLLPSEFSGIAGLHHSADSMVNEDSHDSDQSSEHAHL</sequence>
<evidence type="ECO:0000256" key="1">
    <source>
        <dbReference type="ARBA" id="ARBA00004123"/>
    </source>
</evidence>
<feature type="region of interest" description="Disordered" evidence="11">
    <location>
        <begin position="60"/>
        <end position="129"/>
    </location>
</feature>
<dbReference type="CDD" id="cd00086">
    <property type="entry name" value="homeodomain"/>
    <property type="match status" value="1"/>
</dbReference>
<feature type="DNA-binding region" description="Homeobox" evidence="9">
    <location>
        <begin position="183"/>
        <end position="242"/>
    </location>
</feature>
<dbReference type="GO" id="GO:0005634">
    <property type="term" value="C:nucleus"/>
    <property type="evidence" value="ECO:0007669"/>
    <property type="project" value="UniProtKB-SubCell"/>
</dbReference>
<evidence type="ECO:0000256" key="2">
    <source>
        <dbReference type="ARBA" id="ARBA00022473"/>
    </source>
</evidence>
<dbReference type="GO" id="GO:0000981">
    <property type="term" value="F:DNA-binding transcription factor activity, RNA polymerase II-specific"/>
    <property type="evidence" value="ECO:0007669"/>
    <property type="project" value="InterPro"/>
</dbReference>
<dbReference type="Pfam" id="PF00046">
    <property type="entry name" value="Homeodomain"/>
    <property type="match status" value="1"/>
</dbReference>
<dbReference type="AlphaFoldDB" id="A0A9Q1IVU8"/>
<dbReference type="InterPro" id="IPR009057">
    <property type="entry name" value="Homeodomain-like_sf"/>
</dbReference>
<keyword evidence="2" id="KW-0217">Developmental protein</keyword>
<dbReference type="InterPro" id="IPR020479">
    <property type="entry name" value="HD_metazoa"/>
</dbReference>
<evidence type="ECO:0000256" key="3">
    <source>
        <dbReference type="ARBA" id="ARBA00023015"/>
    </source>
</evidence>
<keyword evidence="8 9" id="KW-0539">Nucleus</keyword>
<evidence type="ECO:0000256" key="11">
    <source>
        <dbReference type="SAM" id="MobiDB-lite"/>
    </source>
</evidence>
<comment type="subcellular location">
    <subcellularLocation>
        <location evidence="1 9 10">Nucleus</location>
    </subcellularLocation>
</comment>
<dbReference type="GO" id="GO:0061053">
    <property type="term" value="P:somite development"/>
    <property type="evidence" value="ECO:0007669"/>
    <property type="project" value="TreeGrafter"/>
</dbReference>
<dbReference type="PRINTS" id="PR00024">
    <property type="entry name" value="HOMEOBOX"/>
</dbReference>
<dbReference type="InterPro" id="IPR017970">
    <property type="entry name" value="Homeobox_CS"/>
</dbReference>
<evidence type="ECO:0000256" key="5">
    <source>
        <dbReference type="ARBA" id="ARBA00023155"/>
    </source>
</evidence>
<dbReference type="Proteomes" id="UP001152622">
    <property type="component" value="Chromosome 7"/>
</dbReference>
<evidence type="ECO:0000256" key="7">
    <source>
        <dbReference type="ARBA" id="ARBA00023163"/>
    </source>
</evidence>
<evidence type="ECO:0000256" key="4">
    <source>
        <dbReference type="ARBA" id="ARBA00023125"/>
    </source>
</evidence>
<dbReference type="InterPro" id="IPR001356">
    <property type="entry name" value="HD"/>
</dbReference>
<organism evidence="13 14">
    <name type="scientific">Synaphobranchus kaupii</name>
    <name type="common">Kaup's arrowtooth eel</name>
    <dbReference type="NCBI Taxonomy" id="118154"/>
    <lineage>
        <taxon>Eukaryota</taxon>
        <taxon>Metazoa</taxon>
        <taxon>Chordata</taxon>
        <taxon>Craniata</taxon>
        <taxon>Vertebrata</taxon>
        <taxon>Euteleostomi</taxon>
        <taxon>Actinopterygii</taxon>
        <taxon>Neopterygii</taxon>
        <taxon>Teleostei</taxon>
        <taxon>Anguilliformes</taxon>
        <taxon>Synaphobranchidae</taxon>
        <taxon>Synaphobranchus</taxon>
    </lineage>
</organism>
<dbReference type="PROSITE" id="PS50071">
    <property type="entry name" value="HOMEOBOX_2"/>
    <property type="match status" value="1"/>
</dbReference>
<dbReference type="InterPro" id="IPR042634">
    <property type="entry name" value="MOX-1/MOX-2"/>
</dbReference>